<comment type="caution">
    <text evidence="8">The sequence shown here is derived from an EMBL/GenBank/DDBJ whole genome shotgun (WGS) entry which is preliminary data.</text>
</comment>
<keyword evidence="2" id="KW-1003">Cell membrane</keyword>
<evidence type="ECO:0000256" key="1">
    <source>
        <dbReference type="ARBA" id="ARBA00004651"/>
    </source>
</evidence>
<protein>
    <submittedName>
        <fullName evidence="8">Phospholipase D-like protein</fullName>
    </submittedName>
</protein>
<reference evidence="8 9" key="1">
    <citation type="submission" date="2018-06" db="EMBL/GenBank/DDBJ databases">
        <title>Genomic Encyclopedia of Archaeal and Bacterial Type Strains, Phase II (KMG-II): from individual species to whole genera.</title>
        <authorList>
            <person name="Goeker M."/>
        </authorList>
    </citation>
    <scope>NUCLEOTIDE SEQUENCE [LARGE SCALE GENOMIC DNA]</scope>
    <source>
        <strain evidence="8 9">ATCC BAA-1881</strain>
    </source>
</reference>
<evidence type="ECO:0000256" key="2">
    <source>
        <dbReference type="ARBA" id="ARBA00022475"/>
    </source>
</evidence>
<comment type="subcellular location">
    <subcellularLocation>
        <location evidence="1">Cell membrane</location>
        <topology evidence="1">Multi-pass membrane protein</topology>
    </subcellularLocation>
</comment>
<name>A0A326UEE8_THEHA</name>
<feature type="transmembrane region" description="Helical" evidence="6">
    <location>
        <begin position="43"/>
        <end position="63"/>
    </location>
</feature>
<dbReference type="AlphaFoldDB" id="A0A326UEE8"/>
<keyword evidence="4 6" id="KW-1133">Transmembrane helix</keyword>
<evidence type="ECO:0000256" key="5">
    <source>
        <dbReference type="ARBA" id="ARBA00023136"/>
    </source>
</evidence>
<evidence type="ECO:0000259" key="7">
    <source>
        <dbReference type="Pfam" id="PF13396"/>
    </source>
</evidence>
<evidence type="ECO:0000313" key="8">
    <source>
        <dbReference type="EMBL" id="PZW36666.1"/>
    </source>
</evidence>
<dbReference type="Proteomes" id="UP000248806">
    <property type="component" value="Unassembled WGS sequence"/>
</dbReference>
<evidence type="ECO:0000256" key="6">
    <source>
        <dbReference type="SAM" id="Phobius"/>
    </source>
</evidence>
<keyword evidence="9" id="KW-1185">Reference proteome</keyword>
<keyword evidence="3 6" id="KW-0812">Transmembrane</keyword>
<feature type="domain" description="Cardiolipin synthase N-terminal" evidence="7">
    <location>
        <begin position="38"/>
        <end position="65"/>
    </location>
</feature>
<evidence type="ECO:0000313" key="9">
    <source>
        <dbReference type="Proteomes" id="UP000248806"/>
    </source>
</evidence>
<proteinExistence type="predicted"/>
<dbReference type="GO" id="GO:0005886">
    <property type="term" value="C:plasma membrane"/>
    <property type="evidence" value="ECO:0007669"/>
    <property type="project" value="UniProtKB-SubCell"/>
</dbReference>
<evidence type="ECO:0000256" key="4">
    <source>
        <dbReference type="ARBA" id="ARBA00022989"/>
    </source>
</evidence>
<gene>
    <name evidence="8" type="ORF">EI42_00846</name>
</gene>
<dbReference type="InterPro" id="IPR027379">
    <property type="entry name" value="CLS_N"/>
</dbReference>
<sequence length="80" mass="9260">MSNRGCFFNSVLFLAILFLPVIVGQIIETFMVLEDEYSTSGKVLWLVLIWLVPVIGTWLYLFFGQRPPQRRGYIRFGQSA</sequence>
<feature type="transmembrane region" description="Helical" evidence="6">
    <location>
        <begin position="7"/>
        <end position="27"/>
    </location>
</feature>
<dbReference type="EMBL" id="QKUF01000001">
    <property type="protein sequence ID" value="PZW36666.1"/>
    <property type="molecule type" value="Genomic_DNA"/>
</dbReference>
<organism evidence="8 9">
    <name type="scientific">Thermosporothrix hazakensis</name>
    <dbReference type="NCBI Taxonomy" id="644383"/>
    <lineage>
        <taxon>Bacteria</taxon>
        <taxon>Bacillati</taxon>
        <taxon>Chloroflexota</taxon>
        <taxon>Ktedonobacteria</taxon>
        <taxon>Ktedonobacterales</taxon>
        <taxon>Thermosporotrichaceae</taxon>
        <taxon>Thermosporothrix</taxon>
    </lineage>
</organism>
<dbReference type="OrthoDB" id="164492at2"/>
<dbReference type="Pfam" id="PF13396">
    <property type="entry name" value="PLDc_N"/>
    <property type="match status" value="1"/>
</dbReference>
<evidence type="ECO:0000256" key="3">
    <source>
        <dbReference type="ARBA" id="ARBA00022692"/>
    </source>
</evidence>
<keyword evidence="5 6" id="KW-0472">Membrane</keyword>
<dbReference type="RefSeq" id="WP_111319104.1">
    <property type="nucleotide sequence ID" value="NZ_BIFX01000001.1"/>
</dbReference>
<accession>A0A326UEE8</accession>